<dbReference type="EMBL" id="BMAO01023108">
    <property type="protein sequence ID" value="GFQ86737.1"/>
    <property type="molecule type" value="Genomic_DNA"/>
</dbReference>
<evidence type="ECO:0000313" key="2">
    <source>
        <dbReference type="Proteomes" id="UP000887116"/>
    </source>
</evidence>
<protein>
    <submittedName>
        <fullName evidence="1">Uncharacterized protein</fullName>
    </submittedName>
</protein>
<organism evidence="1 2">
    <name type="scientific">Trichonephila clavata</name>
    <name type="common">Joro spider</name>
    <name type="synonym">Nephila clavata</name>
    <dbReference type="NCBI Taxonomy" id="2740835"/>
    <lineage>
        <taxon>Eukaryota</taxon>
        <taxon>Metazoa</taxon>
        <taxon>Ecdysozoa</taxon>
        <taxon>Arthropoda</taxon>
        <taxon>Chelicerata</taxon>
        <taxon>Arachnida</taxon>
        <taxon>Araneae</taxon>
        <taxon>Araneomorphae</taxon>
        <taxon>Entelegynae</taxon>
        <taxon>Araneoidea</taxon>
        <taxon>Nephilidae</taxon>
        <taxon>Trichonephila</taxon>
    </lineage>
</organism>
<gene>
    <name evidence="1" type="ORF">TNCT_35581</name>
</gene>
<name>A0A8X6FQJ9_TRICU</name>
<dbReference type="AlphaFoldDB" id="A0A8X6FQJ9"/>
<reference evidence="1" key="1">
    <citation type="submission" date="2020-07" db="EMBL/GenBank/DDBJ databases">
        <title>Multicomponent nature underlies the extraordinary mechanical properties of spider dragline silk.</title>
        <authorList>
            <person name="Kono N."/>
            <person name="Nakamura H."/>
            <person name="Mori M."/>
            <person name="Yoshida Y."/>
            <person name="Ohtoshi R."/>
            <person name="Malay A.D."/>
            <person name="Moran D.A.P."/>
            <person name="Tomita M."/>
            <person name="Numata K."/>
            <person name="Arakawa K."/>
        </authorList>
    </citation>
    <scope>NUCLEOTIDE SEQUENCE</scope>
</reference>
<proteinExistence type="predicted"/>
<comment type="caution">
    <text evidence="1">The sequence shown here is derived from an EMBL/GenBank/DDBJ whole genome shotgun (WGS) entry which is preliminary data.</text>
</comment>
<keyword evidence="2" id="KW-1185">Reference proteome</keyword>
<evidence type="ECO:0000313" key="1">
    <source>
        <dbReference type="EMBL" id="GFQ86737.1"/>
    </source>
</evidence>
<dbReference type="Proteomes" id="UP000887116">
    <property type="component" value="Unassembled WGS sequence"/>
</dbReference>
<accession>A0A8X6FQJ9</accession>
<sequence length="120" mass="13092">MAYRVFHDLKGFQFACHISLKQSCKLNNCEGFFNGLTAKPSNTTKEPSLCRGFDLNITKRGSVMIRNSVSTLATKSSTYSGSSMETAVGKSVMCFELNSLVTARNNNGLQATPNGRQLDV</sequence>